<evidence type="ECO:0000256" key="6">
    <source>
        <dbReference type="ARBA" id="ARBA00023063"/>
    </source>
</evidence>
<gene>
    <name evidence="8" type="ORF">AHIS1636_25870</name>
</gene>
<dbReference type="InterPro" id="IPR017881">
    <property type="entry name" value="NirD"/>
</dbReference>
<protein>
    <recommendedName>
        <fullName evidence="7">Rieske domain-containing protein</fullName>
    </recommendedName>
</protein>
<dbReference type="InterPro" id="IPR017941">
    <property type="entry name" value="Rieske_2Fe-2S"/>
</dbReference>
<dbReference type="PANTHER" id="PTHR40562:SF1">
    <property type="entry name" value="NITRITE REDUCTASE (NADH) SMALL SUBUNIT"/>
    <property type="match status" value="1"/>
</dbReference>
<reference evidence="8 9" key="1">
    <citation type="journal article" date="2023" name="Int. J. Syst. Evol. Microbiol.">
        <title>Arthrobacter mangrovi sp. nov., an actinobacterium isolated from the rhizosphere of a mangrove.</title>
        <authorList>
            <person name="Hamada M."/>
            <person name="Saitou S."/>
            <person name="Enomoto N."/>
            <person name="Nanri K."/>
            <person name="Hidaka K."/>
            <person name="Miura T."/>
            <person name="Tamura T."/>
        </authorList>
    </citation>
    <scope>NUCLEOTIDE SEQUENCE [LARGE SCALE GENOMIC DNA]</scope>
    <source>
        <strain evidence="8 9">NBRC 112813</strain>
    </source>
</reference>
<keyword evidence="3" id="KW-0560">Oxidoreductase</keyword>
<dbReference type="InterPro" id="IPR036922">
    <property type="entry name" value="Rieske_2Fe-2S_sf"/>
</dbReference>
<organism evidence="8 9">
    <name type="scientific">Arthrobacter mangrovi</name>
    <dbReference type="NCBI Taxonomy" id="2966350"/>
    <lineage>
        <taxon>Bacteria</taxon>
        <taxon>Bacillati</taxon>
        <taxon>Actinomycetota</taxon>
        <taxon>Actinomycetes</taxon>
        <taxon>Micrococcales</taxon>
        <taxon>Micrococcaceae</taxon>
        <taxon>Arthrobacter</taxon>
    </lineage>
</organism>
<evidence type="ECO:0000313" key="8">
    <source>
        <dbReference type="EMBL" id="GLB68145.1"/>
    </source>
</evidence>
<evidence type="ECO:0000259" key="7">
    <source>
        <dbReference type="PROSITE" id="PS51296"/>
    </source>
</evidence>
<evidence type="ECO:0000256" key="1">
    <source>
        <dbReference type="ARBA" id="ARBA00022714"/>
    </source>
</evidence>
<comment type="caution">
    <text evidence="8">The sequence shown here is derived from an EMBL/GenBank/DDBJ whole genome shotgun (WGS) entry which is preliminary data.</text>
</comment>
<keyword evidence="5" id="KW-0411">Iron-sulfur</keyword>
<keyword evidence="1" id="KW-0001">2Fe-2S</keyword>
<evidence type="ECO:0000256" key="2">
    <source>
        <dbReference type="ARBA" id="ARBA00022723"/>
    </source>
</evidence>
<sequence>MTVMTVLTAEETRLDGRALRWHAVCHVDELEAAWGEAALVQGQQVALFKVSATEVYAAAHRDPATGSCVMARGILGSKGWRRTIASPLHKQVYDLGTGECYTDPALALPVFPVRIDEGMVSVGLPAETAGEGAA</sequence>
<dbReference type="Pfam" id="PF13806">
    <property type="entry name" value="Rieske_2"/>
    <property type="match status" value="1"/>
</dbReference>
<evidence type="ECO:0000313" key="9">
    <source>
        <dbReference type="Proteomes" id="UP001209654"/>
    </source>
</evidence>
<keyword evidence="4" id="KW-0408">Iron</keyword>
<dbReference type="InterPro" id="IPR012748">
    <property type="entry name" value="Rieske-like_NirD"/>
</dbReference>
<name>A0ABQ5MW27_9MICC</name>
<dbReference type="PANTHER" id="PTHR40562">
    <property type="match status" value="1"/>
</dbReference>
<keyword evidence="9" id="KW-1185">Reference proteome</keyword>
<evidence type="ECO:0000256" key="3">
    <source>
        <dbReference type="ARBA" id="ARBA00023002"/>
    </source>
</evidence>
<evidence type="ECO:0000256" key="4">
    <source>
        <dbReference type="ARBA" id="ARBA00023004"/>
    </source>
</evidence>
<dbReference type="PROSITE" id="PS51300">
    <property type="entry name" value="NIRD"/>
    <property type="match status" value="1"/>
</dbReference>
<keyword evidence="2" id="KW-0479">Metal-binding</keyword>
<dbReference type="CDD" id="cd03529">
    <property type="entry name" value="Rieske_NirD"/>
    <property type="match status" value="1"/>
</dbReference>
<accession>A0ABQ5MW27</accession>
<dbReference type="Gene3D" id="2.102.10.10">
    <property type="entry name" value="Rieske [2Fe-2S] iron-sulphur domain"/>
    <property type="match status" value="1"/>
</dbReference>
<dbReference type="NCBIfam" id="TIGR02378">
    <property type="entry name" value="nirD_assim_sml"/>
    <property type="match status" value="1"/>
</dbReference>
<dbReference type="EMBL" id="BRVS01000013">
    <property type="protein sequence ID" value="GLB68145.1"/>
    <property type="molecule type" value="Genomic_DNA"/>
</dbReference>
<evidence type="ECO:0000256" key="5">
    <source>
        <dbReference type="ARBA" id="ARBA00023014"/>
    </source>
</evidence>
<dbReference type="PROSITE" id="PS51296">
    <property type="entry name" value="RIESKE"/>
    <property type="match status" value="1"/>
</dbReference>
<dbReference type="SUPFAM" id="SSF50022">
    <property type="entry name" value="ISP domain"/>
    <property type="match status" value="1"/>
</dbReference>
<proteinExistence type="predicted"/>
<feature type="domain" description="Rieske" evidence="7">
    <location>
        <begin position="21"/>
        <end position="122"/>
    </location>
</feature>
<keyword evidence="6" id="KW-0534">Nitrate assimilation</keyword>
<dbReference type="Proteomes" id="UP001209654">
    <property type="component" value="Unassembled WGS sequence"/>
</dbReference>